<dbReference type="GO" id="GO:0016301">
    <property type="term" value="F:kinase activity"/>
    <property type="evidence" value="ECO:0007669"/>
    <property type="project" value="UniProtKB-KW"/>
</dbReference>
<evidence type="ECO:0000256" key="4">
    <source>
        <dbReference type="ARBA" id="ARBA00022777"/>
    </source>
</evidence>
<dbReference type="InterPro" id="IPR023314">
    <property type="entry name" value="Myo_inos_IolC-like_sf"/>
</dbReference>
<keyword evidence="2" id="KW-0808">Transferase</keyword>
<sequence>MTTLMLGEALVDLVCDEPVARLADAPSFAPRFGGTVARTAVAAASRGARVALAGGVGDDEWGGWLRERLEEERVDLTWFRQVAGERTPVAFRTTDPAGDAHVDLYDQSLDLVMDAVRPRIAEAVDACDGVYVSAATWALADDSRERQVAAGALRRARDQGRSIVVALDVAPDRFVTREAARDAADALVTGAALVIARPADAQRVTGTADPAAAAQVLVDRGAALAAVGDHHGAVVRGSGVGTAVAGAGPDARGPGDDAAFAGALLAALELSGWYPAAVAAGLADAVAAAAG</sequence>
<dbReference type="PANTHER" id="PTHR43085">
    <property type="entry name" value="HEXOKINASE FAMILY MEMBER"/>
    <property type="match status" value="1"/>
</dbReference>
<comment type="caution">
    <text evidence="7">The sequence shown here is derived from an EMBL/GenBank/DDBJ whole genome shotgun (WGS) entry which is preliminary data.</text>
</comment>
<dbReference type="InterPro" id="IPR011611">
    <property type="entry name" value="PfkB_dom"/>
</dbReference>
<reference evidence="7 8" key="1">
    <citation type="submission" date="2023-11" db="EMBL/GenBank/DDBJ databases">
        <authorList>
            <person name="Xu M."/>
            <person name="Jiang T."/>
        </authorList>
    </citation>
    <scope>NUCLEOTIDE SEQUENCE [LARGE SCALE GENOMIC DNA]</scope>
    <source>
        <strain evidence="7 8">SD</strain>
    </source>
</reference>
<gene>
    <name evidence="7" type="ORF">SK069_11645</name>
</gene>
<dbReference type="Gene3D" id="2.20.150.10">
    <property type="entry name" value="putative 5-dehydro-2- deoxygluconokinase"/>
    <property type="match status" value="1"/>
</dbReference>
<dbReference type="RefSeq" id="WP_319954407.1">
    <property type="nucleotide sequence ID" value="NZ_JAXAVX010000005.1"/>
</dbReference>
<accession>A0ABU4VLL0</accession>
<evidence type="ECO:0000256" key="5">
    <source>
        <dbReference type="ARBA" id="ARBA00022840"/>
    </source>
</evidence>
<evidence type="ECO:0000256" key="3">
    <source>
        <dbReference type="ARBA" id="ARBA00022741"/>
    </source>
</evidence>
<dbReference type="Pfam" id="PF00294">
    <property type="entry name" value="PfkB"/>
    <property type="match status" value="1"/>
</dbReference>
<evidence type="ECO:0000256" key="2">
    <source>
        <dbReference type="ARBA" id="ARBA00022679"/>
    </source>
</evidence>
<evidence type="ECO:0000313" key="8">
    <source>
        <dbReference type="Proteomes" id="UP001277761"/>
    </source>
</evidence>
<evidence type="ECO:0000256" key="1">
    <source>
        <dbReference type="ARBA" id="ARBA00010688"/>
    </source>
</evidence>
<dbReference type="SUPFAM" id="SSF53613">
    <property type="entry name" value="Ribokinase-like"/>
    <property type="match status" value="1"/>
</dbReference>
<dbReference type="Gene3D" id="3.40.1190.20">
    <property type="match status" value="1"/>
</dbReference>
<keyword evidence="5" id="KW-0067">ATP-binding</keyword>
<evidence type="ECO:0000313" key="7">
    <source>
        <dbReference type="EMBL" id="MDX8152252.1"/>
    </source>
</evidence>
<keyword evidence="3" id="KW-0547">Nucleotide-binding</keyword>
<dbReference type="Proteomes" id="UP001277761">
    <property type="component" value="Unassembled WGS sequence"/>
</dbReference>
<comment type="similarity">
    <text evidence="1">Belongs to the carbohydrate kinase PfkB family.</text>
</comment>
<name>A0ABU4VLL0_9ACTN</name>
<protein>
    <submittedName>
        <fullName evidence="7">PfkB family carbohydrate kinase</fullName>
    </submittedName>
</protein>
<dbReference type="InterPro" id="IPR029056">
    <property type="entry name" value="Ribokinase-like"/>
</dbReference>
<dbReference type="PANTHER" id="PTHR43085:SF1">
    <property type="entry name" value="PSEUDOURIDINE KINASE-RELATED"/>
    <property type="match status" value="1"/>
</dbReference>
<evidence type="ECO:0000259" key="6">
    <source>
        <dbReference type="Pfam" id="PF00294"/>
    </source>
</evidence>
<dbReference type="EMBL" id="JAXAVX010000005">
    <property type="protein sequence ID" value="MDX8152252.1"/>
    <property type="molecule type" value="Genomic_DNA"/>
</dbReference>
<proteinExistence type="inferred from homology"/>
<organism evidence="7 8">
    <name type="scientific">Patulibacter brassicae</name>
    <dbReference type="NCBI Taxonomy" id="1705717"/>
    <lineage>
        <taxon>Bacteria</taxon>
        <taxon>Bacillati</taxon>
        <taxon>Actinomycetota</taxon>
        <taxon>Thermoleophilia</taxon>
        <taxon>Solirubrobacterales</taxon>
        <taxon>Patulibacteraceae</taxon>
        <taxon>Patulibacter</taxon>
    </lineage>
</organism>
<keyword evidence="8" id="KW-1185">Reference proteome</keyword>
<keyword evidence="4 7" id="KW-0418">Kinase</keyword>
<feature type="domain" description="Carbohydrate kinase PfkB" evidence="6">
    <location>
        <begin position="5"/>
        <end position="283"/>
    </location>
</feature>
<dbReference type="InterPro" id="IPR050306">
    <property type="entry name" value="PfkB_Carbo_kinase"/>
</dbReference>